<dbReference type="PANTHER" id="PTHR14363">
    <property type="entry name" value="HEPARANASE-RELATED"/>
    <property type="match status" value="1"/>
</dbReference>
<sequence>MPQNARHHLINIEKVQGIWISFGTTQRATADRPWLEATMACSTQCFVVAPPHAWAPRSSRRSTAFNGTNKIRAYAHCAKNSEEIALLLINLDGISTNRIYVTSQGAHARSGRKKESRTSDVHIIPAGLGEAAAALTRQEYHLTPKDGNLQSQQLLLNGNVLATDADGEIPELEPVQVEGTQPITVGPYSIVFAHVPSFYAPACL</sequence>
<dbReference type="eggNOG" id="ENOG502QQST">
    <property type="taxonomic scope" value="Eukaryota"/>
</dbReference>
<dbReference type="ExpressionAtlas" id="A0A1D6GFX4">
    <property type="expression patterns" value="baseline and differential"/>
</dbReference>
<evidence type="ECO:0008006" key="2">
    <source>
        <dbReference type="Google" id="ProtNLM"/>
    </source>
</evidence>
<protein>
    <recommendedName>
        <fullName evidence="2">Heparanase-like protein 3</fullName>
    </recommendedName>
</protein>
<dbReference type="OMA" id="DTDERIM"/>
<name>A0A1D6GFX4_MAIZE</name>
<evidence type="ECO:0000313" key="1">
    <source>
        <dbReference type="EMBL" id="AQK62451.1"/>
    </source>
</evidence>
<reference evidence="1" key="1">
    <citation type="submission" date="2015-12" db="EMBL/GenBank/DDBJ databases">
        <title>Update maize B73 reference genome by single molecule sequencing technologies.</title>
        <authorList>
            <consortium name="Maize Genome Sequencing Project"/>
            <person name="Ware D."/>
        </authorList>
    </citation>
    <scope>NUCLEOTIDE SEQUENCE</scope>
    <source>
        <tissue evidence="1">Seedling</tissue>
    </source>
</reference>
<organism evidence="1">
    <name type="scientific">Zea mays</name>
    <name type="common">Maize</name>
    <dbReference type="NCBI Taxonomy" id="4577"/>
    <lineage>
        <taxon>Eukaryota</taxon>
        <taxon>Viridiplantae</taxon>
        <taxon>Streptophyta</taxon>
        <taxon>Embryophyta</taxon>
        <taxon>Tracheophyta</taxon>
        <taxon>Spermatophyta</taxon>
        <taxon>Magnoliopsida</taxon>
        <taxon>Liliopsida</taxon>
        <taxon>Poales</taxon>
        <taxon>Poaceae</taxon>
        <taxon>PACMAD clade</taxon>
        <taxon>Panicoideae</taxon>
        <taxon>Andropogonodae</taxon>
        <taxon>Andropogoneae</taxon>
        <taxon>Tripsacinae</taxon>
        <taxon>Zea</taxon>
    </lineage>
</organism>
<accession>A0A1D6GFX4</accession>
<dbReference type="PaxDb" id="4577-GRMZM2G311342_P01"/>
<dbReference type="PANTHER" id="PTHR14363:SF17">
    <property type="entry name" value="HEPARANASE-LIKE PROTEIN 3"/>
    <property type="match status" value="1"/>
</dbReference>
<dbReference type="EMBL" id="CM000781">
    <property type="protein sequence ID" value="AQK62451.1"/>
    <property type="molecule type" value="Genomic_DNA"/>
</dbReference>
<proteinExistence type="predicted"/>
<dbReference type="AlphaFoldDB" id="A0A1D6GFX4"/>
<gene>
    <name evidence="1" type="ORF">ZEAMMB73_Zm00001d013101</name>
</gene>